<dbReference type="GO" id="GO:0098837">
    <property type="term" value="C:postsynaptic recycling endosome"/>
    <property type="evidence" value="ECO:0007669"/>
    <property type="project" value="TreeGrafter"/>
</dbReference>
<dbReference type="GO" id="GO:0099152">
    <property type="term" value="P:regulation of neurotransmitter receptor transport, endosome to postsynaptic membrane"/>
    <property type="evidence" value="ECO:0007669"/>
    <property type="project" value="TreeGrafter"/>
</dbReference>
<dbReference type="GO" id="GO:0098887">
    <property type="term" value="P:neurotransmitter receptor transport, endosome to postsynaptic membrane"/>
    <property type="evidence" value="ECO:0007669"/>
    <property type="project" value="TreeGrafter"/>
</dbReference>
<dbReference type="GO" id="GO:0099158">
    <property type="term" value="P:regulation of recycling endosome localization within postsynapse"/>
    <property type="evidence" value="ECO:0007669"/>
    <property type="project" value="TreeGrafter"/>
</dbReference>
<feature type="coiled-coil region" evidence="1">
    <location>
        <begin position="24"/>
        <end position="124"/>
    </location>
</feature>
<feature type="region of interest" description="Disordered" evidence="2">
    <location>
        <begin position="465"/>
        <end position="486"/>
    </location>
</feature>
<evidence type="ECO:0000256" key="2">
    <source>
        <dbReference type="SAM" id="MobiDB-lite"/>
    </source>
</evidence>
<evidence type="ECO:0000313" key="5">
    <source>
        <dbReference type="WBParaSite" id="TREG1_115450.1"/>
    </source>
</evidence>
<dbReference type="Proteomes" id="UP000050795">
    <property type="component" value="Unassembled WGS sequence"/>
</dbReference>
<evidence type="ECO:0000313" key="3">
    <source>
        <dbReference type="Proteomes" id="UP000050795"/>
    </source>
</evidence>
<proteinExistence type="predicted"/>
<evidence type="ECO:0000256" key="1">
    <source>
        <dbReference type="SAM" id="Coils"/>
    </source>
</evidence>
<dbReference type="WBParaSite" id="TREG1_115440.1">
    <property type="protein sequence ID" value="TREG1_115440.1"/>
    <property type="gene ID" value="TREG1_115440"/>
</dbReference>
<name>A0AA85IX51_TRIRE</name>
<dbReference type="PANTHER" id="PTHR18978:SF1">
    <property type="entry name" value="GRIP1-ASSOCIATED PROTEIN 1"/>
    <property type="match status" value="1"/>
</dbReference>
<organism evidence="3 5">
    <name type="scientific">Trichobilharzia regenti</name>
    <name type="common">Nasal bird schistosome</name>
    <dbReference type="NCBI Taxonomy" id="157069"/>
    <lineage>
        <taxon>Eukaryota</taxon>
        <taxon>Metazoa</taxon>
        <taxon>Spiralia</taxon>
        <taxon>Lophotrochozoa</taxon>
        <taxon>Platyhelminthes</taxon>
        <taxon>Trematoda</taxon>
        <taxon>Digenea</taxon>
        <taxon>Strigeidida</taxon>
        <taxon>Schistosomatoidea</taxon>
        <taxon>Schistosomatidae</taxon>
        <taxon>Trichobilharzia</taxon>
    </lineage>
</organism>
<dbReference type="PANTHER" id="PTHR18978">
    <property type="entry name" value="GRIP-1 ASSOCIATED PROTEIN 1"/>
    <property type="match status" value="1"/>
</dbReference>
<dbReference type="Gene3D" id="1.10.287.1490">
    <property type="match status" value="1"/>
</dbReference>
<dbReference type="InterPro" id="IPR026204">
    <property type="entry name" value="GRIPAP1"/>
</dbReference>
<dbReference type="GO" id="GO:0098978">
    <property type="term" value="C:glutamatergic synapse"/>
    <property type="evidence" value="ECO:0007669"/>
    <property type="project" value="TreeGrafter"/>
</dbReference>
<feature type="compositionally biased region" description="Low complexity" evidence="2">
    <location>
        <begin position="468"/>
        <end position="486"/>
    </location>
</feature>
<evidence type="ECO:0000313" key="4">
    <source>
        <dbReference type="WBParaSite" id="TREG1_115440.1"/>
    </source>
</evidence>
<dbReference type="GO" id="GO:1905244">
    <property type="term" value="P:regulation of modification of synaptic structure"/>
    <property type="evidence" value="ECO:0007669"/>
    <property type="project" value="TreeGrafter"/>
</dbReference>
<feature type="compositionally biased region" description="Low complexity" evidence="2">
    <location>
        <begin position="404"/>
        <end position="413"/>
    </location>
</feature>
<feature type="coiled-coil region" evidence="1">
    <location>
        <begin position="162"/>
        <end position="263"/>
    </location>
</feature>
<sequence>MIASISAEEFQRFQSQLLDLREAQITANEARLKAEKRVKQLEEELSHTKLTLVEAQSTSANRSRLEELKQENALLRDKLLSTESSFQLQSSTLRAECHRLTNELDELQQKLSQSNNKVKNSKLCQTINNNSHNTLNIQHKSIQVNCDDPDDYQIPAFLKHNIEQLEHSLETANSTHHRLKQTIEQLNSRVTLLENKLSVEISNYQNQIDQLNNEKNSLCTELHTYQEKMMQSEVLEKELRNQIDSVKRRSEKLNHELRRQLNRFLRGCNNNNSDVEAANLRKTSLHSSSSSLSSNFNVTAATTTMSGSSTSHGILPNELSSVNVMNGQLTKDPSGYSNISTPKNSFHEMPPGFFSTADFKAIIDRMSEVQEENCTLRRLKKRLEADLTAKSLVIQKELDNYLKSPSSSSSSQKPTPPPPPTTPAVAYSTVVTGSTASTTTTTIGSSSSSAAAAASHYRAIRSNSHIVTSSSSPSTTTYSSTTSSSTSLVANNPFTSLTWFPFMKSTPSNSTDSSFTSSSSTSSMTLSSVNIQTVNRLKLMCEELLTENIQLKEQLQQTNQ</sequence>
<protein>
    <submittedName>
        <fullName evidence="4 5">Uncharacterized protein</fullName>
    </submittedName>
</protein>
<reference evidence="4 5" key="2">
    <citation type="submission" date="2023-11" db="UniProtKB">
        <authorList>
            <consortium name="WormBaseParasite"/>
        </authorList>
    </citation>
    <scope>IDENTIFICATION</scope>
</reference>
<dbReference type="GO" id="GO:0098998">
    <property type="term" value="C:extrinsic component of postsynaptic early endosome membrane"/>
    <property type="evidence" value="ECO:0007669"/>
    <property type="project" value="TreeGrafter"/>
</dbReference>
<reference evidence="3" key="1">
    <citation type="submission" date="2022-06" db="EMBL/GenBank/DDBJ databases">
        <authorList>
            <person name="Berger JAMES D."/>
            <person name="Berger JAMES D."/>
        </authorList>
    </citation>
    <scope>NUCLEOTIDE SEQUENCE [LARGE SCALE GENOMIC DNA]</scope>
</reference>
<keyword evidence="1" id="KW-0175">Coiled coil</keyword>
<accession>A0AA85IX51</accession>
<dbReference type="AlphaFoldDB" id="A0AA85IX51"/>
<dbReference type="WBParaSite" id="TREG1_115450.1">
    <property type="protein sequence ID" value="TREG1_115450.1"/>
    <property type="gene ID" value="TREG1_115450"/>
</dbReference>
<feature type="region of interest" description="Disordered" evidence="2">
    <location>
        <begin position="402"/>
        <end position="426"/>
    </location>
</feature>
<keyword evidence="3" id="KW-1185">Reference proteome</keyword>